<dbReference type="InterPro" id="IPR018060">
    <property type="entry name" value="HTH_AraC"/>
</dbReference>
<dbReference type="Gene3D" id="1.10.10.60">
    <property type="entry name" value="Homeodomain-like"/>
    <property type="match status" value="1"/>
</dbReference>
<dbReference type="Pfam" id="PF02805">
    <property type="entry name" value="Ada_Zn_binding"/>
    <property type="match status" value="1"/>
</dbReference>
<gene>
    <name evidence="7" type="ORF">DSM5745_05630</name>
</gene>
<evidence type="ECO:0000256" key="3">
    <source>
        <dbReference type="ARBA" id="ARBA00023015"/>
    </source>
</evidence>
<dbReference type="InterPro" id="IPR035451">
    <property type="entry name" value="Ada-like_dom_sf"/>
</dbReference>
<keyword evidence="2" id="KW-0808">Transferase</keyword>
<evidence type="ECO:0000313" key="7">
    <source>
        <dbReference type="EMBL" id="RDW78778.1"/>
    </source>
</evidence>
<protein>
    <recommendedName>
        <fullName evidence="6">HTH araC/xylS-type domain-containing protein</fullName>
    </recommendedName>
</protein>
<dbReference type="PROSITE" id="PS01124">
    <property type="entry name" value="HTH_ARAC_FAMILY_2"/>
    <property type="match status" value="1"/>
</dbReference>
<keyword evidence="2" id="KW-0489">Methyltransferase</keyword>
<dbReference type="GO" id="GO:0032259">
    <property type="term" value="P:methylation"/>
    <property type="evidence" value="ECO:0007669"/>
    <property type="project" value="UniProtKB-KW"/>
</dbReference>
<dbReference type="SUPFAM" id="SSF57884">
    <property type="entry name" value="Ada DNA repair protein, N-terminal domain (N-Ada 10)"/>
    <property type="match status" value="1"/>
</dbReference>
<dbReference type="EMBL" id="PVWQ01000006">
    <property type="protein sequence ID" value="RDW78778.1"/>
    <property type="molecule type" value="Genomic_DNA"/>
</dbReference>
<evidence type="ECO:0000313" key="8">
    <source>
        <dbReference type="Proteomes" id="UP000256690"/>
    </source>
</evidence>
<organism evidence="7 8">
    <name type="scientific">Aspergillus mulundensis</name>
    <dbReference type="NCBI Taxonomy" id="1810919"/>
    <lineage>
        <taxon>Eukaryota</taxon>
        <taxon>Fungi</taxon>
        <taxon>Dikarya</taxon>
        <taxon>Ascomycota</taxon>
        <taxon>Pezizomycotina</taxon>
        <taxon>Eurotiomycetes</taxon>
        <taxon>Eurotiomycetidae</taxon>
        <taxon>Eurotiales</taxon>
        <taxon>Aspergillaceae</taxon>
        <taxon>Aspergillus</taxon>
        <taxon>Aspergillus subgen. Nidulantes</taxon>
    </lineage>
</organism>
<dbReference type="InterPro" id="IPR009057">
    <property type="entry name" value="Homeodomain-like_sf"/>
</dbReference>
<dbReference type="GeneID" id="38116000"/>
<proteinExistence type="predicted"/>
<dbReference type="SUPFAM" id="SSF46689">
    <property type="entry name" value="Homeodomain-like"/>
    <property type="match status" value="1"/>
</dbReference>
<dbReference type="InterPro" id="IPR004026">
    <property type="entry name" value="Ada_DNA_repair_Zn-bd"/>
</dbReference>
<evidence type="ECO:0000256" key="5">
    <source>
        <dbReference type="ARBA" id="ARBA00023163"/>
    </source>
</evidence>
<dbReference type="GO" id="GO:0008168">
    <property type="term" value="F:methyltransferase activity"/>
    <property type="evidence" value="ECO:0007669"/>
    <property type="project" value="UniProtKB-KW"/>
</dbReference>
<dbReference type="OrthoDB" id="2447880at2759"/>
<dbReference type="GO" id="GO:0043565">
    <property type="term" value="F:sequence-specific DNA binding"/>
    <property type="evidence" value="ECO:0007669"/>
    <property type="project" value="InterPro"/>
</dbReference>
<dbReference type="RefSeq" id="XP_026603478.1">
    <property type="nucleotide sequence ID" value="XM_026747646.1"/>
</dbReference>
<evidence type="ECO:0000256" key="2">
    <source>
        <dbReference type="ARBA" id="ARBA00022603"/>
    </source>
</evidence>
<name>A0A3D8RXP6_9EURO</name>
<dbReference type="STRING" id="1810919.A0A3D8RXP6"/>
<dbReference type="GO" id="GO:0008270">
    <property type="term" value="F:zinc ion binding"/>
    <property type="evidence" value="ECO:0007669"/>
    <property type="project" value="InterPro"/>
</dbReference>
<dbReference type="Gene3D" id="3.40.10.10">
    <property type="entry name" value="DNA Methylphosphotriester Repair Domain"/>
    <property type="match status" value="1"/>
</dbReference>
<evidence type="ECO:0000259" key="6">
    <source>
        <dbReference type="PROSITE" id="PS01124"/>
    </source>
</evidence>
<keyword evidence="8" id="KW-1185">Reference proteome</keyword>
<accession>A0A3D8RXP6</accession>
<keyword evidence="5" id="KW-0804">Transcription</keyword>
<comment type="caution">
    <text evidence="7">The sequence shown here is derived from an EMBL/GenBank/DDBJ whole genome shotgun (WGS) entry which is preliminary data.</text>
</comment>
<keyword evidence="4" id="KW-0010">Activator</keyword>
<evidence type="ECO:0000256" key="4">
    <source>
        <dbReference type="ARBA" id="ARBA00023159"/>
    </source>
</evidence>
<sequence length="272" mass="29195">MSHTLDPQIIPRLPNPVPSSSTAIRWQAVVTRDPTASFVYGVLTTKIYCRPSCAARLARRANVEFYDTPSQAQRAGFRACLRCKPEETLQAIANPQAVLVQKARHTIEADIRSGIKPTLARLAGEAGLTPSHFHRVFKRIAGVTPGKYAAAAAIRARGVTPTPLVEGTPSNTENRDMDMFQPWDEMLCAGLDAWSVGDLSWGCGSGTPEVGCTVGADVEKALLWNNFDVLIAAEAEYASRQEISGALGLSDWVDPTTPNSRSGEGIASFAGV</sequence>
<keyword evidence="3" id="KW-0805">Transcription regulation</keyword>
<dbReference type="GO" id="GO:0003700">
    <property type="term" value="F:DNA-binding transcription factor activity"/>
    <property type="evidence" value="ECO:0007669"/>
    <property type="project" value="InterPro"/>
</dbReference>
<dbReference type="GO" id="GO:0006281">
    <property type="term" value="P:DNA repair"/>
    <property type="evidence" value="ECO:0007669"/>
    <property type="project" value="InterPro"/>
</dbReference>
<dbReference type="AlphaFoldDB" id="A0A3D8RXP6"/>
<comment type="cofactor">
    <cofactor evidence="1">
        <name>Zn(2+)</name>
        <dbReference type="ChEBI" id="CHEBI:29105"/>
    </cofactor>
</comment>
<dbReference type="Proteomes" id="UP000256690">
    <property type="component" value="Unassembled WGS sequence"/>
</dbReference>
<feature type="domain" description="HTH araC/xylS-type" evidence="6">
    <location>
        <begin position="101"/>
        <end position="148"/>
    </location>
</feature>
<reference evidence="7 8" key="1">
    <citation type="journal article" date="2018" name="IMA Fungus">
        <title>IMA Genome-F 9: Draft genome sequence of Annulohypoxylon stygium, Aspergillus mulundensis, Berkeleyomyces basicola (syn. Thielaviopsis basicola), Ceratocystis smalleyi, two Cercospora beticola strains, Coleophoma cylindrospora, Fusarium fracticaudum, Phialophora cf. hyalina, and Morchella septimelata.</title>
        <authorList>
            <person name="Wingfield B.D."/>
            <person name="Bills G.F."/>
            <person name="Dong Y."/>
            <person name="Huang W."/>
            <person name="Nel W.J."/>
            <person name="Swalarsk-Parry B.S."/>
            <person name="Vaghefi N."/>
            <person name="Wilken P.M."/>
            <person name="An Z."/>
            <person name="de Beer Z.W."/>
            <person name="De Vos L."/>
            <person name="Chen L."/>
            <person name="Duong T.A."/>
            <person name="Gao Y."/>
            <person name="Hammerbacher A."/>
            <person name="Kikkert J.R."/>
            <person name="Li Y."/>
            <person name="Li H."/>
            <person name="Li K."/>
            <person name="Li Q."/>
            <person name="Liu X."/>
            <person name="Ma X."/>
            <person name="Naidoo K."/>
            <person name="Pethybridge S.J."/>
            <person name="Sun J."/>
            <person name="Steenkamp E.T."/>
            <person name="van der Nest M.A."/>
            <person name="van Wyk S."/>
            <person name="Wingfield M.J."/>
            <person name="Xiong C."/>
            <person name="Yue Q."/>
            <person name="Zhang X."/>
        </authorList>
    </citation>
    <scope>NUCLEOTIDE SEQUENCE [LARGE SCALE GENOMIC DNA]</scope>
    <source>
        <strain evidence="7 8">DSM 5745</strain>
    </source>
</reference>
<evidence type="ECO:0000256" key="1">
    <source>
        <dbReference type="ARBA" id="ARBA00001947"/>
    </source>
</evidence>